<dbReference type="AlphaFoldDB" id="R6I745"/>
<feature type="domain" description="Nitrogenase/oxidoreductase component 1" evidence="1">
    <location>
        <begin position="13"/>
        <end position="386"/>
    </location>
</feature>
<dbReference type="PANTHER" id="PTHR42956:SF1">
    <property type="entry name" value="NITROGENASE IRON-MOLYBDENUM COFACTOR BIOSYNTHESIS PROTEIN NIFE"/>
    <property type="match status" value="1"/>
</dbReference>
<protein>
    <submittedName>
        <fullName evidence="2">Oxidoreductase nitrogenase component 1</fullName>
    </submittedName>
</protein>
<dbReference type="PANTHER" id="PTHR42956">
    <property type="entry name" value="NITROGENASE IRON-MOLYBDENUM COFACTOR BIOSYNTHESIS PROTEIN NIFE"/>
    <property type="match status" value="1"/>
</dbReference>
<dbReference type="InterPro" id="IPR000510">
    <property type="entry name" value="Nase/OxRdtase_comp1"/>
</dbReference>
<dbReference type="EMBL" id="CBDS010000017">
    <property type="protein sequence ID" value="CDB45135.1"/>
    <property type="molecule type" value="Genomic_DNA"/>
</dbReference>
<dbReference type="InterPro" id="IPR049939">
    <property type="entry name" value="NifE-like"/>
</dbReference>
<dbReference type="STRING" id="1262914.BN533_00273"/>
<dbReference type="Gene3D" id="3.40.50.12380">
    <property type="entry name" value="Nitrogenase MoFe cofactor biosynthesis protein NifE, C-terminal"/>
    <property type="match status" value="1"/>
</dbReference>
<dbReference type="GO" id="GO:0016491">
    <property type="term" value="F:oxidoreductase activity"/>
    <property type="evidence" value="ECO:0007669"/>
    <property type="project" value="InterPro"/>
</dbReference>
<dbReference type="eggNOG" id="COG2710">
    <property type="taxonomic scope" value="Bacteria"/>
</dbReference>
<dbReference type="RefSeq" id="WP_021717176.1">
    <property type="nucleotide sequence ID" value="NZ_CAUERG010000008.1"/>
</dbReference>
<evidence type="ECO:0000313" key="2">
    <source>
        <dbReference type="EMBL" id="CDB45135.1"/>
    </source>
</evidence>
<dbReference type="Gene3D" id="3.40.50.1980">
    <property type="entry name" value="Nitrogenase molybdenum iron protein domain"/>
    <property type="match status" value="1"/>
</dbReference>
<dbReference type="SUPFAM" id="SSF53807">
    <property type="entry name" value="Helical backbone' metal receptor"/>
    <property type="match status" value="1"/>
</dbReference>
<evidence type="ECO:0000259" key="1">
    <source>
        <dbReference type="Pfam" id="PF00148"/>
    </source>
</evidence>
<name>R6I745_9FIRM</name>
<gene>
    <name evidence="2" type="ORF">BN533_00273</name>
</gene>
<comment type="caution">
    <text evidence="2">The sequence shown here is derived from an EMBL/GenBank/DDBJ whole genome shotgun (WGS) entry which is preliminary data.</text>
</comment>
<organism evidence="2">
    <name type="scientific">Phascolarctobacterium faecium</name>
    <dbReference type="NCBI Taxonomy" id="33025"/>
    <lineage>
        <taxon>Bacteria</taxon>
        <taxon>Bacillati</taxon>
        <taxon>Bacillota</taxon>
        <taxon>Negativicutes</taxon>
        <taxon>Acidaminococcales</taxon>
        <taxon>Acidaminococcaceae</taxon>
        <taxon>Phascolarctobacterium</taxon>
    </lineage>
</organism>
<dbReference type="HOGENOM" id="CLU_631483_0_0_9"/>
<proteinExistence type="predicted"/>
<accession>R6I745</accession>
<dbReference type="Pfam" id="PF00148">
    <property type="entry name" value="Oxidored_nitro"/>
    <property type="match status" value="1"/>
</dbReference>
<sequence length="426" mass="48174">MIRNSERKKVVHCNLMSVFLAAAYNPKAAVVFHAPKSCSHIAYNAFWEMRRKIENPKKLNAEHDCSNLFVTGLADKEAIFGGEKILKECLLDVVAEQKPEYIIVTAGCAAGVIGDDVAAICQEVEQTTEVPVLYVEGSGFMNQKAVDGVLSVTKAICQRFVDPLLKNTKDPASIAVVGMHSIFSPSKESQEINRLLGLFGFTKIYYPPGGMSLEQFKDMAFVSAITAISFLPKTLAEVEKFAQQFAEKREIDYIKLKIPNTMDAVYEWLQTIGTVLNRTTEAEKLAELEKQSYNKFLQQITTHISNKNYIFAISLPQRYFDPLEIIKMLDEAGMQLQGIVFCEELTKQEQQAHYESLKEKVQTEFYTEAELQKLTADILLTTTPKKCLLPQYCITFRRIGRSGVENFLLKLAKTLNDKRKLVYEKQ</sequence>
<reference evidence="2" key="1">
    <citation type="submission" date="2012-11" db="EMBL/GenBank/DDBJ databases">
        <title>Dependencies among metagenomic species, viruses, plasmids and units of genetic variation.</title>
        <authorList>
            <person name="Nielsen H.B."/>
            <person name="Almeida M."/>
            <person name="Juncker A.S."/>
            <person name="Rasmussen S."/>
            <person name="Li J."/>
            <person name="Sunagawa S."/>
            <person name="Plichta D."/>
            <person name="Gautier L."/>
            <person name="Le Chatelier E."/>
            <person name="Peletier E."/>
            <person name="Bonde I."/>
            <person name="Nielsen T."/>
            <person name="Manichanh C."/>
            <person name="Arumugam M."/>
            <person name="Batto J."/>
            <person name="Santos M.B.Q.D."/>
            <person name="Blom N."/>
            <person name="Borruel N."/>
            <person name="Burgdorf K.S."/>
            <person name="Boumezbeur F."/>
            <person name="Casellas F."/>
            <person name="Dore J."/>
            <person name="Guarner F."/>
            <person name="Hansen T."/>
            <person name="Hildebrand F."/>
            <person name="Kaas R.S."/>
            <person name="Kennedy S."/>
            <person name="Kristiansen K."/>
            <person name="Kultima J.R."/>
            <person name="Leonard P."/>
            <person name="Levenez F."/>
            <person name="Lund O."/>
            <person name="Moumen B."/>
            <person name="Le Paslier D."/>
            <person name="Pons N."/>
            <person name="Pedersen O."/>
            <person name="Prifti E."/>
            <person name="Qin J."/>
            <person name="Raes J."/>
            <person name="Tap J."/>
            <person name="Tims S."/>
            <person name="Ussery D.W."/>
            <person name="Yamada T."/>
            <person name="MetaHit consortium"/>
            <person name="Renault P."/>
            <person name="Sicheritz-Ponten T."/>
            <person name="Bork P."/>
            <person name="Wang J."/>
            <person name="Brunak S."/>
            <person name="Ehrlich S.D."/>
        </authorList>
    </citation>
    <scope>NUCLEOTIDE SEQUENCE [LARGE SCALE GENOMIC DNA]</scope>
</reference>